<protein>
    <recommendedName>
        <fullName evidence="1">NADH:flavin oxidoreductase/NADH oxidase N-terminal domain-containing protein</fullName>
    </recommendedName>
</protein>
<dbReference type="Gene3D" id="3.20.20.70">
    <property type="entry name" value="Aldolase class I"/>
    <property type="match status" value="1"/>
</dbReference>
<dbReference type="SUPFAM" id="SSF51395">
    <property type="entry name" value="FMN-linked oxidoreductases"/>
    <property type="match status" value="1"/>
</dbReference>
<accession>A0A381Y8H8</accession>
<evidence type="ECO:0000313" key="2">
    <source>
        <dbReference type="EMBL" id="SVA73314.1"/>
    </source>
</evidence>
<feature type="non-terminal residue" evidence="2">
    <location>
        <position position="62"/>
    </location>
</feature>
<dbReference type="InterPro" id="IPR013785">
    <property type="entry name" value="Aldolase_TIM"/>
</dbReference>
<gene>
    <name evidence="2" type="ORF">METZ01_LOCUS126168</name>
</gene>
<dbReference type="GO" id="GO:0016491">
    <property type="term" value="F:oxidoreductase activity"/>
    <property type="evidence" value="ECO:0007669"/>
    <property type="project" value="InterPro"/>
</dbReference>
<dbReference type="InterPro" id="IPR001155">
    <property type="entry name" value="OxRdtase_FMN_N"/>
</dbReference>
<feature type="domain" description="NADH:flavin oxidoreductase/NADH oxidase N-terminal" evidence="1">
    <location>
        <begin position="9"/>
        <end position="61"/>
    </location>
</feature>
<reference evidence="2" key="1">
    <citation type="submission" date="2018-05" db="EMBL/GenBank/DDBJ databases">
        <authorList>
            <person name="Lanie J.A."/>
            <person name="Ng W.-L."/>
            <person name="Kazmierczak K.M."/>
            <person name="Andrzejewski T.M."/>
            <person name="Davidsen T.M."/>
            <person name="Wayne K.J."/>
            <person name="Tettelin H."/>
            <person name="Glass J.I."/>
            <person name="Rusch D."/>
            <person name="Podicherti R."/>
            <person name="Tsui H.-C.T."/>
            <person name="Winkler M.E."/>
        </authorList>
    </citation>
    <scope>NUCLEOTIDE SEQUENCE</scope>
</reference>
<dbReference type="Pfam" id="PF00724">
    <property type="entry name" value="Oxidored_FMN"/>
    <property type="match status" value="1"/>
</dbReference>
<dbReference type="AlphaFoldDB" id="A0A381Y8H8"/>
<evidence type="ECO:0000259" key="1">
    <source>
        <dbReference type="Pfam" id="PF00724"/>
    </source>
</evidence>
<organism evidence="2">
    <name type="scientific">marine metagenome</name>
    <dbReference type="NCBI Taxonomy" id="408172"/>
    <lineage>
        <taxon>unclassified sequences</taxon>
        <taxon>metagenomes</taxon>
        <taxon>ecological metagenomes</taxon>
    </lineage>
</organism>
<name>A0A381Y8H8_9ZZZZ</name>
<sequence length="62" mass="7097">MRDKRYDLLFEPVQIGPVTAKNRFYQVPHCTGLGWLRPRMLAALRGMKAEGGWGVVCTEWCS</sequence>
<proteinExistence type="predicted"/>
<dbReference type="EMBL" id="UINC01017628">
    <property type="protein sequence ID" value="SVA73314.1"/>
    <property type="molecule type" value="Genomic_DNA"/>
</dbReference>
<dbReference type="GO" id="GO:0010181">
    <property type="term" value="F:FMN binding"/>
    <property type="evidence" value="ECO:0007669"/>
    <property type="project" value="InterPro"/>
</dbReference>